<dbReference type="InterPro" id="IPR022496">
    <property type="entry name" value="T6A_TsaB"/>
</dbReference>
<feature type="domain" description="Gcp-like" evidence="2">
    <location>
        <begin position="44"/>
        <end position="121"/>
    </location>
</feature>
<evidence type="ECO:0000256" key="1">
    <source>
        <dbReference type="SAM" id="MobiDB-lite"/>
    </source>
</evidence>
<evidence type="ECO:0000313" key="3">
    <source>
        <dbReference type="EMBL" id="GIP54036.1"/>
    </source>
</evidence>
<evidence type="ECO:0000259" key="2">
    <source>
        <dbReference type="Pfam" id="PF00814"/>
    </source>
</evidence>
<dbReference type="Proteomes" id="UP000679992">
    <property type="component" value="Unassembled WGS sequence"/>
</dbReference>
<sequence>MNQEHERNGDRAQGRILAFDTSTSSLAVAVMENGKVLAERNIHAERNHSAYLVEAIGEALAAAGVAKAELDGIAVGVGPGSYTGARIAVTTAKTLAWALSLPVYGVSSLEAIALGGWARGTAQDAAELGRALSAGPSGTLREDAPGQAADSTREPQAKEGSSGGSGHWIVPLVDARRGQAYTALFGAEAGMMPERLEPDGIRLMSVWTEQLSGLLEALAPEDRPSGVWFVGETALHEPAAEALRPLLGDALHLIPYELEGTWIGLTGTRRAGLRGGDDVHALEPNYTQLAEAEAKRLRER</sequence>
<dbReference type="PANTHER" id="PTHR11735">
    <property type="entry name" value="TRNA N6-ADENOSINE THREONYLCARBAMOYLTRANSFERASE"/>
    <property type="match status" value="1"/>
</dbReference>
<dbReference type="InterPro" id="IPR043129">
    <property type="entry name" value="ATPase_NBD"/>
</dbReference>
<comment type="caution">
    <text evidence="3">The sequence shown here is derived from an EMBL/GenBank/DDBJ whole genome shotgun (WGS) entry which is preliminary data.</text>
</comment>
<dbReference type="PANTHER" id="PTHR11735:SF11">
    <property type="entry name" value="TRNA THREONYLCARBAMOYLADENOSINE BIOSYNTHESIS PROTEIN TSAB"/>
    <property type="match status" value="1"/>
</dbReference>
<organism evidence="3 4">
    <name type="scientific">Paenibacillus vini</name>
    <dbReference type="NCBI Taxonomy" id="1476024"/>
    <lineage>
        <taxon>Bacteria</taxon>
        <taxon>Bacillati</taxon>
        <taxon>Bacillota</taxon>
        <taxon>Bacilli</taxon>
        <taxon>Bacillales</taxon>
        <taxon>Paenibacillaceae</taxon>
        <taxon>Paenibacillus</taxon>
    </lineage>
</organism>
<protein>
    <submittedName>
        <fullName evidence="3">tRNA (Adenosine(37)-N6)-threonylcarbamoyltransferase complex dimerization subunit type 1 TsaB</fullName>
    </submittedName>
</protein>
<reference evidence="3 4" key="1">
    <citation type="submission" date="2021-03" db="EMBL/GenBank/DDBJ databases">
        <title>Antimicrobial resistance genes in bacteria isolated from Japanese honey, and their potential for conferring macrolide and lincosamide resistance in the American foulbrood pathogen Paenibacillus larvae.</title>
        <authorList>
            <person name="Okamoto M."/>
            <person name="Kumagai M."/>
            <person name="Kanamori H."/>
            <person name="Takamatsu D."/>
        </authorList>
    </citation>
    <scope>NUCLEOTIDE SEQUENCE [LARGE SCALE GENOMIC DNA]</scope>
    <source>
        <strain evidence="3 4">J42TS3</strain>
    </source>
</reference>
<proteinExistence type="predicted"/>
<dbReference type="Gene3D" id="3.30.420.40">
    <property type="match status" value="1"/>
</dbReference>
<dbReference type="RefSeq" id="WP_213655436.1">
    <property type="nucleotide sequence ID" value="NZ_BOSL01000009.1"/>
</dbReference>
<name>A0ABQ4MDF8_9BACL</name>
<dbReference type="EMBL" id="BOSL01000009">
    <property type="protein sequence ID" value="GIP54036.1"/>
    <property type="molecule type" value="Genomic_DNA"/>
</dbReference>
<accession>A0ABQ4MDF8</accession>
<dbReference type="SUPFAM" id="SSF53067">
    <property type="entry name" value="Actin-like ATPase domain"/>
    <property type="match status" value="1"/>
</dbReference>
<dbReference type="Pfam" id="PF00814">
    <property type="entry name" value="TsaD"/>
    <property type="match status" value="1"/>
</dbReference>
<feature type="region of interest" description="Disordered" evidence="1">
    <location>
        <begin position="133"/>
        <end position="166"/>
    </location>
</feature>
<evidence type="ECO:0000313" key="4">
    <source>
        <dbReference type="Proteomes" id="UP000679992"/>
    </source>
</evidence>
<keyword evidence="4" id="KW-1185">Reference proteome</keyword>
<dbReference type="NCBIfam" id="TIGR03725">
    <property type="entry name" value="T6A_YeaZ"/>
    <property type="match status" value="1"/>
</dbReference>
<gene>
    <name evidence="3" type="ORF">J42TS3_30710</name>
</gene>
<dbReference type="InterPro" id="IPR000905">
    <property type="entry name" value="Gcp-like_dom"/>
</dbReference>